<dbReference type="AlphaFoldDB" id="A0A433D6F1"/>
<dbReference type="InterPro" id="IPR043129">
    <property type="entry name" value="ATPase_NBD"/>
</dbReference>
<dbReference type="OrthoDB" id="2963168at2759"/>
<evidence type="ECO:0000313" key="3">
    <source>
        <dbReference type="Proteomes" id="UP000268093"/>
    </source>
</evidence>
<sequence length="472" mass="53468">MGACYSQENYTTVPPPAYSSPPGEPEQRRNNRSSIDIEELPYHIDDNRYKAVIAIDFGTTFSCCSWGKIETTDMVVKDVEKWPNQVGNYPKIPTAVVYDSHGNLHAWGQTAENLVKFGRMPIGYLYYSKFKLYLDEKVMRSSLPPLPPGKTSVHLIADYLREMHKYVLTKIPNSISRDQIRYCLTIPASWSPDAKRAMREAAILGELVGPLDNTERLLLITEPEAIMIYLKEKQLGIEGCRNVMICDVRGHTVDMSTFAIGRTPNGQQTLHVISLKHSESCGSTFIDMAMENYLRNVKLGPSLCARLHARSVPVMMNSFVDTVKRNFKSETDEYRIPSPVHNDRALLDMLPPTTLIDGIDLILTFEELQQYVFDPVIRDILHLIRDQIRQLPAPVNRHQSSYVCDKLVLVGEFGESEYLLSRVQEEFMRINLICDVETVIHAGLAVVKGILLCSTEVVFVCVSSTHPNVYYS</sequence>
<dbReference type="PANTHER" id="PTHR14187">
    <property type="entry name" value="ALPHA KINASE/ELONGATION FACTOR 2 KINASE"/>
    <property type="match status" value="1"/>
</dbReference>
<dbReference type="Gene3D" id="3.30.420.40">
    <property type="match status" value="1"/>
</dbReference>
<dbReference type="EMBL" id="RBNI01005844">
    <property type="protein sequence ID" value="RUP46438.1"/>
    <property type="molecule type" value="Genomic_DNA"/>
</dbReference>
<feature type="compositionally biased region" description="Polar residues" evidence="1">
    <location>
        <begin position="1"/>
        <end position="12"/>
    </location>
</feature>
<feature type="compositionally biased region" description="Pro residues" evidence="1">
    <location>
        <begin position="13"/>
        <end position="24"/>
    </location>
</feature>
<name>A0A433D6F1_9FUNG</name>
<accession>A0A433D6F1</accession>
<reference evidence="2 3" key="1">
    <citation type="journal article" date="2018" name="New Phytol.">
        <title>Phylogenomics of Endogonaceae and evolution of mycorrhizas within Mucoromycota.</title>
        <authorList>
            <person name="Chang Y."/>
            <person name="Desiro A."/>
            <person name="Na H."/>
            <person name="Sandor L."/>
            <person name="Lipzen A."/>
            <person name="Clum A."/>
            <person name="Barry K."/>
            <person name="Grigoriev I.V."/>
            <person name="Martin F.M."/>
            <person name="Stajich J.E."/>
            <person name="Smith M.E."/>
            <person name="Bonito G."/>
            <person name="Spatafora J.W."/>
        </authorList>
    </citation>
    <scope>NUCLEOTIDE SEQUENCE [LARGE SCALE GENOMIC DNA]</scope>
    <source>
        <strain evidence="2 3">GMNB39</strain>
    </source>
</reference>
<keyword evidence="3" id="KW-1185">Reference proteome</keyword>
<dbReference type="PANTHER" id="PTHR14187:SF5">
    <property type="entry name" value="HEAT SHOCK 70 KDA PROTEIN 12A"/>
    <property type="match status" value="1"/>
</dbReference>
<protein>
    <submittedName>
        <fullName evidence="2">Uncharacterized protein</fullName>
    </submittedName>
</protein>
<dbReference type="Proteomes" id="UP000268093">
    <property type="component" value="Unassembled WGS sequence"/>
</dbReference>
<evidence type="ECO:0000256" key="1">
    <source>
        <dbReference type="SAM" id="MobiDB-lite"/>
    </source>
</evidence>
<gene>
    <name evidence="2" type="ORF">BC936DRAFT_146954</name>
</gene>
<feature type="region of interest" description="Disordered" evidence="1">
    <location>
        <begin position="1"/>
        <end position="34"/>
    </location>
</feature>
<proteinExistence type="predicted"/>
<organism evidence="2 3">
    <name type="scientific">Jimgerdemannia flammicorona</name>
    <dbReference type="NCBI Taxonomy" id="994334"/>
    <lineage>
        <taxon>Eukaryota</taxon>
        <taxon>Fungi</taxon>
        <taxon>Fungi incertae sedis</taxon>
        <taxon>Mucoromycota</taxon>
        <taxon>Mucoromycotina</taxon>
        <taxon>Endogonomycetes</taxon>
        <taxon>Endogonales</taxon>
        <taxon>Endogonaceae</taxon>
        <taxon>Jimgerdemannia</taxon>
    </lineage>
</organism>
<comment type="caution">
    <text evidence="2">The sequence shown here is derived from an EMBL/GenBank/DDBJ whole genome shotgun (WGS) entry which is preliminary data.</text>
</comment>
<dbReference type="SUPFAM" id="SSF53067">
    <property type="entry name" value="Actin-like ATPase domain"/>
    <property type="match status" value="2"/>
</dbReference>
<evidence type="ECO:0000313" key="2">
    <source>
        <dbReference type="EMBL" id="RUP46438.1"/>
    </source>
</evidence>